<dbReference type="Proteomes" id="UP000012138">
    <property type="component" value="Unassembled WGS sequence"/>
</dbReference>
<organism evidence="1 2">
    <name type="scientific">Leptospira noguchii str. 2001034031</name>
    <dbReference type="NCBI Taxonomy" id="1193053"/>
    <lineage>
        <taxon>Bacteria</taxon>
        <taxon>Pseudomonadati</taxon>
        <taxon>Spirochaetota</taxon>
        <taxon>Spirochaetia</taxon>
        <taxon>Leptospirales</taxon>
        <taxon>Leptospiraceae</taxon>
        <taxon>Leptospira</taxon>
    </lineage>
</organism>
<sequence length="40" mass="4889">MKNKTNSFSKRKITFVYRIEYIIFCIQTSFYDTDLLYSIP</sequence>
<evidence type="ECO:0000313" key="1">
    <source>
        <dbReference type="EMBL" id="EMO91499.1"/>
    </source>
</evidence>
<gene>
    <name evidence="1" type="ORF">LEP1GSC024_2641</name>
</gene>
<comment type="caution">
    <text evidence="1">The sequence shown here is derived from an EMBL/GenBank/DDBJ whole genome shotgun (WGS) entry which is preliminary data.</text>
</comment>
<dbReference type="EMBL" id="AKXB02000004">
    <property type="protein sequence ID" value="EMO91499.1"/>
    <property type="molecule type" value="Genomic_DNA"/>
</dbReference>
<dbReference type="AlphaFoldDB" id="M6YPK8"/>
<protein>
    <submittedName>
        <fullName evidence="1">Uncharacterized protein</fullName>
    </submittedName>
</protein>
<reference evidence="1 2" key="1">
    <citation type="submission" date="2013-01" db="EMBL/GenBank/DDBJ databases">
        <authorList>
            <person name="Harkins D.M."/>
            <person name="Durkin A.S."/>
            <person name="Brinkac L.M."/>
            <person name="Haft D.H."/>
            <person name="Selengut J.D."/>
            <person name="Sanka R."/>
            <person name="DePew J."/>
            <person name="Purushe J."/>
            <person name="Whelen A.C."/>
            <person name="Vinetz J.M."/>
            <person name="Sutton G.G."/>
            <person name="Nierman W.C."/>
            <person name="Fouts D.E."/>
        </authorList>
    </citation>
    <scope>NUCLEOTIDE SEQUENCE [LARGE SCALE GENOMIC DNA]</scope>
    <source>
        <strain evidence="1 2">2001034031</strain>
    </source>
</reference>
<evidence type="ECO:0000313" key="2">
    <source>
        <dbReference type="Proteomes" id="UP000012138"/>
    </source>
</evidence>
<name>M6YPK8_9LEPT</name>
<accession>M6YPK8</accession>
<proteinExistence type="predicted"/>